<accession>A0AAW2HYY1</accession>
<name>A0AAW2HYY1_9NEOP</name>
<gene>
    <name evidence="1" type="ORF">PYX00_003067</name>
</gene>
<proteinExistence type="predicted"/>
<comment type="caution">
    <text evidence="1">The sequence shown here is derived from an EMBL/GenBank/DDBJ whole genome shotgun (WGS) entry which is preliminary data.</text>
</comment>
<dbReference type="AlphaFoldDB" id="A0AAW2HYY1"/>
<sequence>MFGGGVVSRHIRHDNVEEIRTNRARIFFDGDYLLKRYRVCLKWFLFLMAFLSGTGGSSSSPYLTASSSTIPQTIPGNNQLNWWYREYWYYGPKFGGGDVSQHPRETADSATLQTVLVGPPPSAAAQKQPPELFYNKKALKRPSQIGRRHLPEEIPLAALLSELHELRRLH</sequence>
<evidence type="ECO:0000313" key="1">
    <source>
        <dbReference type="EMBL" id="KAL0275104.1"/>
    </source>
</evidence>
<protein>
    <submittedName>
        <fullName evidence="1">Uncharacterized protein</fullName>
    </submittedName>
</protein>
<organism evidence="1">
    <name type="scientific">Menopon gallinae</name>
    <name type="common">poultry shaft louse</name>
    <dbReference type="NCBI Taxonomy" id="328185"/>
    <lineage>
        <taxon>Eukaryota</taxon>
        <taxon>Metazoa</taxon>
        <taxon>Ecdysozoa</taxon>
        <taxon>Arthropoda</taxon>
        <taxon>Hexapoda</taxon>
        <taxon>Insecta</taxon>
        <taxon>Pterygota</taxon>
        <taxon>Neoptera</taxon>
        <taxon>Paraneoptera</taxon>
        <taxon>Psocodea</taxon>
        <taxon>Troctomorpha</taxon>
        <taxon>Phthiraptera</taxon>
        <taxon>Amblycera</taxon>
        <taxon>Menoponidae</taxon>
        <taxon>Menopon</taxon>
    </lineage>
</organism>
<dbReference type="EMBL" id="JARGDH010000002">
    <property type="protein sequence ID" value="KAL0275104.1"/>
    <property type="molecule type" value="Genomic_DNA"/>
</dbReference>
<reference evidence="1" key="1">
    <citation type="journal article" date="2024" name="Gigascience">
        <title>Chromosome-level genome of the poultry shaft louse Menopon gallinae provides insight into the host-switching and adaptive evolution of parasitic lice.</title>
        <authorList>
            <person name="Xu Y."/>
            <person name="Ma L."/>
            <person name="Liu S."/>
            <person name="Liang Y."/>
            <person name="Liu Q."/>
            <person name="He Z."/>
            <person name="Tian L."/>
            <person name="Duan Y."/>
            <person name="Cai W."/>
            <person name="Li H."/>
            <person name="Song F."/>
        </authorList>
    </citation>
    <scope>NUCLEOTIDE SEQUENCE</scope>
    <source>
        <strain evidence="1">Cailab_2023a</strain>
    </source>
</reference>